<dbReference type="Proteomes" id="UP001382904">
    <property type="component" value="Unassembled WGS sequence"/>
</dbReference>
<keyword evidence="4" id="KW-1185">Reference proteome</keyword>
<proteinExistence type="predicted"/>
<dbReference type="InterPro" id="IPR011251">
    <property type="entry name" value="Luciferase-like_dom"/>
</dbReference>
<dbReference type="InterPro" id="IPR036661">
    <property type="entry name" value="Luciferase-like_sf"/>
</dbReference>
<comment type="caution">
    <text evidence="3">The sequence shown here is derived from an EMBL/GenBank/DDBJ whole genome shotgun (WGS) entry which is preliminary data.</text>
</comment>
<dbReference type="CDD" id="cd00347">
    <property type="entry name" value="Flavin_utilizing_monoxygenases"/>
    <property type="match status" value="1"/>
</dbReference>
<gene>
    <name evidence="3" type="ORF">WKI68_20885</name>
</gene>
<dbReference type="EMBL" id="JBBKAM010000002">
    <property type="protein sequence ID" value="MEJ8643179.1"/>
    <property type="molecule type" value="Genomic_DNA"/>
</dbReference>
<evidence type="ECO:0000259" key="2">
    <source>
        <dbReference type="Pfam" id="PF00296"/>
    </source>
</evidence>
<dbReference type="SUPFAM" id="SSF51679">
    <property type="entry name" value="Bacterial luciferase-like"/>
    <property type="match status" value="1"/>
</dbReference>
<accession>A0ABU8U7A5</accession>
<dbReference type="Pfam" id="PF00296">
    <property type="entry name" value="Bac_luciferase"/>
    <property type="match status" value="1"/>
</dbReference>
<reference evidence="3 4" key="1">
    <citation type="submission" date="2024-03" db="EMBL/GenBank/DDBJ databases">
        <title>Novel Streptomyces species of biotechnological and ecological value are a feature of Machair soil.</title>
        <authorList>
            <person name="Prole J.R."/>
            <person name="Goodfellow M."/>
            <person name="Allenby N."/>
            <person name="Ward A.C."/>
        </authorList>
    </citation>
    <scope>NUCLEOTIDE SEQUENCE [LARGE SCALE GENOMIC DNA]</scope>
    <source>
        <strain evidence="3 4">MS1.HAVA.3</strain>
    </source>
</reference>
<evidence type="ECO:0000256" key="1">
    <source>
        <dbReference type="ARBA" id="ARBA00023002"/>
    </source>
</evidence>
<name>A0ABU8U7A5_9ACTN</name>
<evidence type="ECO:0000313" key="3">
    <source>
        <dbReference type="EMBL" id="MEJ8643179.1"/>
    </source>
</evidence>
<dbReference type="InterPro" id="IPR050564">
    <property type="entry name" value="F420-G6PD/mer"/>
</dbReference>
<feature type="domain" description="Luciferase-like" evidence="2">
    <location>
        <begin position="2"/>
        <end position="157"/>
    </location>
</feature>
<dbReference type="PANTHER" id="PTHR43244">
    <property type="match status" value="1"/>
</dbReference>
<sequence length="197" mass="21443">MRTLPRPLQAELPVWVSAQGSPETFVKAGEAGAYLLTGLVAQRPADLKDKIAAYREALVGAGHDPARAKVTAMVHTFLDSDNESARETVREPLTGYLKTFLAQQNSFGSEYSKLSEAERDVMLNATFERYFDTLALLGTPDKCESLIEDLVDIGVDEVACLVDFGLAPGQVVKGLEHLTELKNRYRPAEADAEGAQS</sequence>
<keyword evidence="1" id="KW-0560">Oxidoreductase</keyword>
<organism evidence="3 4">
    <name type="scientific">Streptomyces caledonius</name>
    <dbReference type="NCBI Taxonomy" id="3134107"/>
    <lineage>
        <taxon>Bacteria</taxon>
        <taxon>Bacillati</taxon>
        <taxon>Actinomycetota</taxon>
        <taxon>Actinomycetes</taxon>
        <taxon>Kitasatosporales</taxon>
        <taxon>Streptomycetaceae</taxon>
        <taxon>Streptomyces</taxon>
    </lineage>
</organism>
<dbReference type="Gene3D" id="3.20.20.30">
    <property type="entry name" value="Luciferase-like domain"/>
    <property type="match status" value="1"/>
</dbReference>
<protein>
    <submittedName>
        <fullName evidence="3">LLM class flavin-dependent oxidoreductase</fullName>
    </submittedName>
</protein>
<dbReference type="PANTHER" id="PTHR43244:SF1">
    <property type="entry name" value="5,10-METHYLENETETRAHYDROMETHANOPTERIN REDUCTASE"/>
    <property type="match status" value="1"/>
</dbReference>
<evidence type="ECO:0000313" key="4">
    <source>
        <dbReference type="Proteomes" id="UP001382904"/>
    </source>
</evidence>